<proteinExistence type="predicted"/>
<protein>
    <submittedName>
        <fullName evidence="1">Uncharacterized protein</fullName>
    </submittedName>
</protein>
<name>A0A8S5PRI2_9CAUD</name>
<reference evidence="1" key="1">
    <citation type="journal article" date="2021" name="Proc. Natl. Acad. Sci. U.S.A.">
        <title>A Catalog of Tens of Thousands of Viruses from Human Metagenomes Reveals Hidden Associations with Chronic Diseases.</title>
        <authorList>
            <person name="Tisza M.J."/>
            <person name="Buck C.B."/>
        </authorList>
    </citation>
    <scope>NUCLEOTIDE SEQUENCE</scope>
    <source>
        <strain evidence="1">CtEg02</strain>
    </source>
</reference>
<accession>A0A8S5PRI2</accession>
<organism evidence="1">
    <name type="scientific">Myoviridae sp. ctEg02</name>
    <dbReference type="NCBI Taxonomy" id="2825061"/>
    <lineage>
        <taxon>Viruses</taxon>
        <taxon>Duplodnaviria</taxon>
        <taxon>Heunggongvirae</taxon>
        <taxon>Uroviricota</taxon>
        <taxon>Caudoviricetes</taxon>
    </lineage>
</organism>
<sequence length="31" mass="3672">MVFCYTCIFLMPGVPDMSKRKLKAGSRSYWR</sequence>
<evidence type="ECO:0000313" key="1">
    <source>
        <dbReference type="EMBL" id="DAE09107.1"/>
    </source>
</evidence>
<dbReference type="EMBL" id="BK015482">
    <property type="protein sequence ID" value="DAE09107.1"/>
    <property type="molecule type" value="Genomic_DNA"/>
</dbReference>